<dbReference type="SFLD" id="SFLDG01135">
    <property type="entry name" value="C1.5.6:_HAD__Beta-PGM__Phospha"/>
    <property type="match status" value="1"/>
</dbReference>
<organism evidence="1 2">
    <name type="scientific">bacterium (Candidatus Ratteibacteria) CG_4_9_14_3_um_filter_41_21</name>
    <dbReference type="NCBI Taxonomy" id="2014289"/>
    <lineage>
        <taxon>Bacteria</taxon>
        <taxon>Candidatus Ratteibacteria</taxon>
    </lineage>
</organism>
<dbReference type="PRINTS" id="PR00413">
    <property type="entry name" value="HADHALOGNASE"/>
</dbReference>
<dbReference type="GO" id="GO:0008967">
    <property type="term" value="F:phosphoglycolate phosphatase activity"/>
    <property type="evidence" value="ECO:0007669"/>
    <property type="project" value="TreeGrafter"/>
</dbReference>
<protein>
    <recommendedName>
        <fullName evidence="3">Phosphoglycolate phosphatase</fullName>
    </recommendedName>
</protein>
<dbReference type="Pfam" id="PF13419">
    <property type="entry name" value="HAD_2"/>
    <property type="match status" value="1"/>
</dbReference>
<name>A0A2M7YGQ4_9BACT</name>
<dbReference type="NCBIfam" id="TIGR01509">
    <property type="entry name" value="HAD-SF-IA-v3"/>
    <property type="match status" value="1"/>
</dbReference>
<dbReference type="InterPro" id="IPR036412">
    <property type="entry name" value="HAD-like_sf"/>
</dbReference>
<proteinExistence type="predicted"/>
<dbReference type="SFLD" id="SFLDS00003">
    <property type="entry name" value="Haloacid_Dehalogenase"/>
    <property type="match status" value="1"/>
</dbReference>
<dbReference type="EMBL" id="PFWI01000087">
    <property type="protein sequence ID" value="PJA62145.1"/>
    <property type="molecule type" value="Genomic_DNA"/>
</dbReference>
<dbReference type="Gene3D" id="3.40.50.1000">
    <property type="entry name" value="HAD superfamily/HAD-like"/>
    <property type="match status" value="1"/>
</dbReference>
<dbReference type="Gene3D" id="1.10.150.240">
    <property type="entry name" value="Putative phosphatase, domain 2"/>
    <property type="match status" value="1"/>
</dbReference>
<dbReference type="InterPro" id="IPR006439">
    <property type="entry name" value="HAD-SF_hydro_IA"/>
</dbReference>
<evidence type="ECO:0000313" key="2">
    <source>
        <dbReference type="Proteomes" id="UP000229213"/>
    </source>
</evidence>
<dbReference type="InterPro" id="IPR050155">
    <property type="entry name" value="HAD-like_hydrolase_sf"/>
</dbReference>
<sequence length="218" mass="24114">MKKYKLVIFDLDGTLIDAYPAIAEGINQMLKSLGYPQQKPKGIKKSVGWGVERLIHPLVKEKDYPRAVEIYLKSQETLLPKMAKLLPGAKEVLKKLKGEGYKLAVASNRPSGFSTFLLKFLGIAQYFSFVLCADQINSYKPEAKILSLIMEKLRVSPGETLYVGDMALDAETGKRAGVKTIIVLTGSSSKAEVLAAEPFKVIKQLSRLLLLLNKNTLL</sequence>
<gene>
    <name evidence="1" type="ORF">CO162_02650</name>
</gene>
<dbReference type="InterPro" id="IPR041492">
    <property type="entry name" value="HAD_2"/>
</dbReference>
<reference evidence="2" key="1">
    <citation type="submission" date="2017-09" db="EMBL/GenBank/DDBJ databases">
        <title>Depth-based differentiation of microbial function through sediment-hosted aquifers and enrichment of novel symbionts in the deep terrestrial subsurface.</title>
        <authorList>
            <person name="Probst A.J."/>
            <person name="Ladd B."/>
            <person name="Jarett J.K."/>
            <person name="Geller-Mcgrath D.E."/>
            <person name="Sieber C.M.K."/>
            <person name="Emerson J.B."/>
            <person name="Anantharaman K."/>
            <person name="Thomas B.C."/>
            <person name="Malmstrom R."/>
            <person name="Stieglmeier M."/>
            <person name="Klingl A."/>
            <person name="Woyke T."/>
            <person name="Ryan C.M."/>
            <person name="Banfield J.F."/>
        </authorList>
    </citation>
    <scope>NUCLEOTIDE SEQUENCE [LARGE SCALE GENOMIC DNA]</scope>
</reference>
<dbReference type="GO" id="GO:0006281">
    <property type="term" value="P:DNA repair"/>
    <property type="evidence" value="ECO:0007669"/>
    <property type="project" value="TreeGrafter"/>
</dbReference>
<dbReference type="SFLD" id="SFLDG01129">
    <property type="entry name" value="C1.5:_HAD__Beta-PGM__Phosphata"/>
    <property type="match status" value="1"/>
</dbReference>
<dbReference type="InterPro" id="IPR023198">
    <property type="entry name" value="PGP-like_dom2"/>
</dbReference>
<dbReference type="SUPFAM" id="SSF56784">
    <property type="entry name" value="HAD-like"/>
    <property type="match status" value="1"/>
</dbReference>
<dbReference type="Proteomes" id="UP000229213">
    <property type="component" value="Unassembled WGS sequence"/>
</dbReference>
<dbReference type="PANTHER" id="PTHR43434">
    <property type="entry name" value="PHOSPHOGLYCOLATE PHOSPHATASE"/>
    <property type="match status" value="1"/>
</dbReference>
<dbReference type="InterPro" id="IPR023214">
    <property type="entry name" value="HAD_sf"/>
</dbReference>
<comment type="caution">
    <text evidence="1">The sequence shown here is derived from an EMBL/GenBank/DDBJ whole genome shotgun (WGS) entry which is preliminary data.</text>
</comment>
<evidence type="ECO:0000313" key="1">
    <source>
        <dbReference type="EMBL" id="PJA62145.1"/>
    </source>
</evidence>
<accession>A0A2M7YGQ4</accession>
<dbReference type="AlphaFoldDB" id="A0A2M7YGQ4"/>
<dbReference type="NCBIfam" id="TIGR01549">
    <property type="entry name" value="HAD-SF-IA-v1"/>
    <property type="match status" value="1"/>
</dbReference>
<dbReference type="PANTHER" id="PTHR43434:SF1">
    <property type="entry name" value="PHOSPHOGLYCOLATE PHOSPHATASE"/>
    <property type="match status" value="1"/>
</dbReference>
<evidence type="ECO:0008006" key="3">
    <source>
        <dbReference type="Google" id="ProtNLM"/>
    </source>
</evidence>